<comment type="similarity">
    <text evidence="5">Belongs to the adaptor complexes medium subunit family.</text>
</comment>
<dbReference type="GO" id="GO:0016192">
    <property type="term" value="P:vesicle-mediated transport"/>
    <property type="evidence" value="ECO:0007669"/>
    <property type="project" value="InterPro"/>
</dbReference>
<dbReference type="Pfam" id="PF00928">
    <property type="entry name" value="Adap_comp_sub"/>
    <property type="match status" value="1"/>
</dbReference>
<dbReference type="InterPro" id="IPR011012">
    <property type="entry name" value="Longin-like_dom_sf"/>
</dbReference>
<dbReference type="GO" id="GO:0030131">
    <property type="term" value="C:clathrin adaptor complex"/>
    <property type="evidence" value="ECO:0007669"/>
    <property type="project" value="UniProtKB-UniRule"/>
</dbReference>
<dbReference type="InterPro" id="IPR036168">
    <property type="entry name" value="AP2_Mu_C_sf"/>
</dbReference>
<dbReference type="EMBL" id="ATMH01006302">
    <property type="protein sequence ID" value="EPY26138.1"/>
    <property type="molecule type" value="Genomic_DNA"/>
</dbReference>
<dbReference type="FunFam" id="3.30.450.60:FF:000002">
    <property type="entry name" value="AP-2 complex subunit mu, putative"/>
    <property type="match status" value="1"/>
</dbReference>
<dbReference type="PRINTS" id="PR00314">
    <property type="entry name" value="CLATHRINADPT"/>
</dbReference>
<dbReference type="AlphaFoldDB" id="S9UB41"/>
<dbReference type="CDD" id="cd14838">
    <property type="entry name" value="AP4_Mu_N"/>
    <property type="match status" value="1"/>
</dbReference>
<dbReference type="Proteomes" id="UP000015354">
    <property type="component" value="Unassembled WGS sequence"/>
</dbReference>
<reference evidence="7 10" key="1">
    <citation type="journal article" date="2013" name="PLoS ONE">
        <title>Predicting the Proteins of Angomonas deanei, Strigomonas culicis and Their Respective Endosymbionts Reveals New Aspects of the Trypanosomatidae Family.</title>
        <authorList>
            <person name="Motta M.C."/>
            <person name="Martins A.C."/>
            <person name="de Souza S.S."/>
            <person name="Catta-Preta C.M."/>
            <person name="Silva R."/>
            <person name="Klein C.C."/>
            <person name="de Almeida L.G."/>
            <person name="de Lima Cunha O."/>
            <person name="Ciapina L.P."/>
            <person name="Brocchi M."/>
            <person name="Colabardini A.C."/>
            <person name="de Araujo Lima B."/>
            <person name="Machado C.R."/>
            <person name="de Almeida Soares C.M."/>
            <person name="Probst C.M."/>
            <person name="de Menezes C.B."/>
            <person name="Thompson C.E."/>
            <person name="Bartholomeu D.C."/>
            <person name="Gradia D.F."/>
            <person name="Pavoni D.P."/>
            <person name="Grisard E.C."/>
            <person name="Fantinatti-Garboggini F."/>
            <person name="Marchini F.K."/>
            <person name="Rodrigues-Luiz G.F."/>
            <person name="Wagner G."/>
            <person name="Goldman G.H."/>
            <person name="Fietto J.L."/>
            <person name="Elias M.C."/>
            <person name="Goldman M.H."/>
            <person name="Sagot M.F."/>
            <person name="Pereira M."/>
            <person name="Stoco P.H."/>
            <person name="de Mendonca-Neto R.P."/>
            <person name="Teixeira S.M."/>
            <person name="Maciel T.E."/>
            <person name="de Oliveira Mendes T.A."/>
            <person name="Urmenyi T.P."/>
            <person name="de Souza W."/>
            <person name="Schenkman S."/>
            <person name="de Vasconcelos A.T."/>
        </authorList>
    </citation>
    <scope>NUCLEOTIDE SEQUENCE [LARGE SCALE GENOMIC DNA]</scope>
</reference>
<dbReference type="SUPFAM" id="SSF49447">
    <property type="entry name" value="Second domain of Mu2 adaptin subunit (ap50) of ap2 adaptor"/>
    <property type="match status" value="1"/>
</dbReference>
<comment type="subcellular location">
    <subcellularLocation>
        <location evidence="1">Endomembrane system</location>
    </subcellularLocation>
</comment>
<dbReference type="SUPFAM" id="SSF64356">
    <property type="entry name" value="SNARE-like"/>
    <property type="match status" value="1"/>
</dbReference>
<comment type="caution">
    <text evidence="7">The sequence shown here is derived from an EMBL/GenBank/DDBJ whole genome shotgun (WGS) entry which is preliminary data.</text>
</comment>
<name>S9UB41_9TRYP</name>
<organism evidence="7 10">
    <name type="scientific">Strigomonas culicis</name>
    <dbReference type="NCBI Taxonomy" id="28005"/>
    <lineage>
        <taxon>Eukaryota</taxon>
        <taxon>Discoba</taxon>
        <taxon>Euglenozoa</taxon>
        <taxon>Kinetoplastea</taxon>
        <taxon>Metakinetoplastina</taxon>
        <taxon>Trypanosomatida</taxon>
        <taxon>Trypanosomatidae</taxon>
        <taxon>Strigomonadinae</taxon>
        <taxon>Strigomonas</taxon>
    </lineage>
</organism>
<evidence type="ECO:0000313" key="10">
    <source>
        <dbReference type="Proteomes" id="UP000015354"/>
    </source>
</evidence>
<evidence type="ECO:0000259" key="6">
    <source>
        <dbReference type="PROSITE" id="PS51072"/>
    </source>
</evidence>
<dbReference type="PANTHER" id="PTHR10529">
    <property type="entry name" value="AP COMPLEX SUBUNIT MU"/>
    <property type="match status" value="1"/>
</dbReference>
<feature type="domain" description="MHD" evidence="6">
    <location>
        <begin position="189"/>
        <end position="456"/>
    </location>
</feature>
<dbReference type="OrthoDB" id="10259133at2759"/>
<evidence type="ECO:0000256" key="5">
    <source>
        <dbReference type="PIRNR" id="PIRNR005992"/>
    </source>
</evidence>
<sequence>MALSQFFILSSKGDKLVYKDYRHDVPKFSDEIFFGKYKFWDGGLHQAPPGECPPFFCEQGINFCFVRRRQLFFVVTTRENASPSTTVEILLGIVKLIRDFLGVLSEESVRRNFTLIYELMDEIMDLGIPQEMRTDRLRPYILHAVAGGTDEGGESLYDRLLHAHVGGEVDSKKGAAAAVSVLRNDDGSKNEIYVDLIERLNAVFAADGRIVKVDVDGSLMVKSFLAGDPTVYVTLNDNLVVSENNAQERQQQMPLSGSAPVDSIAFHEDTDHTHFDRQKLIIARPPVGETTMLSYRSTSPSIHLPFHLIQSLEVVSELRAELYVRLRADLPASVAALCTSITVPLPSTTVTASADFGGGAADQSFEYREGVNEFTWSIPSFAGGTERICKIGFSTSAPLSATDRTRVGPISMFFEIPHQGVTGVTVQSLRVEGRDGNDKPKKWIRVSTQASAYTFRTH</sequence>
<keyword evidence="10" id="KW-1185">Reference proteome</keyword>
<dbReference type="Gene3D" id="3.30.450.60">
    <property type="match status" value="1"/>
</dbReference>
<dbReference type="Gene3D" id="2.60.40.1170">
    <property type="entry name" value="Mu homology domain, subdomain B"/>
    <property type="match status" value="2"/>
</dbReference>
<dbReference type="PIRSF" id="PIRSF005992">
    <property type="entry name" value="Clathrin_mu"/>
    <property type="match status" value="1"/>
</dbReference>
<evidence type="ECO:0000313" key="9">
    <source>
        <dbReference type="EMBL" id="EPY35910.1"/>
    </source>
</evidence>
<evidence type="ECO:0000256" key="4">
    <source>
        <dbReference type="ARBA" id="ARBA00023136"/>
    </source>
</evidence>
<dbReference type="GO" id="GO:0012505">
    <property type="term" value="C:endomembrane system"/>
    <property type="evidence" value="ECO:0007669"/>
    <property type="project" value="UniProtKB-SubCell"/>
</dbReference>
<dbReference type="InterPro" id="IPR050431">
    <property type="entry name" value="Adaptor_comp_med_subunit"/>
</dbReference>
<keyword evidence="3 5" id="KW-0653">Protein transport</keyword>
<keyword evidence="4" id="KW-0472">Membrane</keyword>
<protein>
    <submittedName>
        <fullName evidence="7">AP-4 complex subunit mu-1</fullName>
    </submittedName>
</protein>
<evidence type="ECO:0000256" key="1">
    <source>
        <dbReference type="ARBA" id="ARBA00004308"/>
    </source>
</evidence>
<dbReference type="EMBL" id="ATMH01000850">
    <property type="protein sequence ID" value="EPY35910.1"/>
    <property type="molecule type" value="Genomic_DNA"/>
</dbReference>
<accession>S9UB41</accession>
<gene>
    <name evidence="9" type="ORF">STCU_00850</name>
    <name evidence="8" type="ORF">STCU_04684</name>
    <name evidence="7" type="ORF">STCU_06302</name>
</gene>
<evidence type="ECO:0000313" key="8">
    <source>
        <dbReference type="EMBL" id="EPY29182.1"/>
    </source>
</evidence>
<proteinExistence type="inferred from homology"/>
<evidence type="ECO:0000256" key="2">
    <source>
        <dbReference type="ARBA" id="ARBA00022448"/>
    </source>
</evidence>
<keyword evidence="2 5" id="KW-0813">Transport</keyword>
<dbReference type="InterPro" id="IPR001392">
    <property type="entry name" value="Clathrin_mu"/>
</dbReference>
<evidence type="ECO:0000256" key="3">
    <source>
        <dbReference type="ARBA" id="ARBA00022927"/>
    </source>
</evidence>
<dbReference type="PROSITE" id="PS51072">
    <property type="entry name" value="MHD"/>
    <property type="match status" value="1"/>
</dbReference>
<evidence type="ECO:0000313" key="7">
    <source>
        <dbReference type="EMBL" id="EPY26138.1"/>
    </source>
</evidence>
<dbReference type="EMBL" id="ATMH01004684">
    <property type="protein sequence ID" value="EPY29182.1"/>
    <property type="molecule type" value="Genomic_DNA"/>
</dbReference>
<dbReference type="GO" id="GO:0006886">
    <property type="term" value="P:intracellular protein transport"/>
    <property type="evidence" value="ECO:0007669"/>
    <property type="project" value="UniProtKB-UniRule"/>
</dbReference>
<dbReference type="InterPro" id="IPR028565">
    <property type="entry name" value="MHD"/>
</dbReference>
<reference evidence="7" key="2">
    <citation type="submission" date="2013-03" db="EMBL/GenBank/DDBJ databases">
        <authorList>
            <person name="Motta M.C.M."/>
            <person name="Martins A.C.A."/>
            <person name="Preta C.M.C.C."/>
            <person name="Silva R."/>
            <person name="de Souza S.S."/>
            <person name="Klein C.C."/>
            <person name="de Almeida L.G.P."/>
            <person name="Cunha O.L."/>
            <person name="Colabardini A.C."/>
            <person name="Lima B.A."/>
            <person name="Machado C.R."/>
            <person name="Soares C.M.A."/>
            <person name="de Menezes C.B.A."/>
            <person name="Bartolomeu D.C."/>
            <person name="Grisard E.C."/>
            <person name="Fantinatti-Garboggini F."/>
            <person name="Rodrigues-Luiz G.F."/>
            <person name="Wagner G."/>
            <person name="Goldman G.H."/>
            <person name="Fietto J.L.R."/>
            <person name="Ciapina L.P."/>
            <person name="Brocchi M."/>
            <person name="Elias M.C."/>
            <person name="Goldman M.H.S."/>
            <person name="Sagot M.-F."/>
            <person name="Pereira M."/>
            <person name="Stoco P.H."/>
            <person name="Teixeira S.M.R."/>
            <person name="de Mendonca-Neto R.P."/>
            <person name="Maciel T.E.F."/>
            <person name="Mendes T.A.O."/>
            <person name="Urmenyi T.P."/>
            <person name="Teixeira M.M.G."/>
            <person name="de Camargo E.F.P."/>
            <person name="de Sousa W."/>
            <person name="Schenkman S."/>
            <person name="de Vasconcelos A.T.R."/>
        </authorList>
    </citation>
    <scope>NUCLEOTIDE SEQUENCE</scope>
</reference>